<keyword evidence="1" id="KW-0539">Nucleus</keyword>
<organism evidence="3 4">
    <name type="scientific">Panagrolaimus davidi</name>
    <dbReference type="NCBI Taxonomy" id="227884"/>
    <lineage>
        <taxon>Eukaryota</taxon>
        <taxon>Metazoa</taxon>
        <taxon>Ecdysozoa</taxon>
        <taxon>Nematoda</taxon>
        <taxon>Chromadorea</taxon>
        <taxon>Rhabditida</taxon>
        <taxon>Tylenchina</taxon>
        <taxon>Panagrolaimomorpha</taxon>
        <taxon>Panagrolaimoidea</taxon>
        <taxon>Panagrolaimidae</taxon>
        <taxon>Panagrolaimus</taxon>
    </lineage>
</organism>
<proteinExistence type="predicted"/>
<sequence>MEIDDSGYSDIQTCQITTNPSVTEPVLRKSIRIKEKIAAKTLEHSFDCAAKIPDFQDETEAADDSDRDERVSTPEDFKLLLKRKSGDKNVLNSSSLLTKEILEKCKIHQYFSACGTKFNGDTDSALLHLSANGYSIKKSLESIDNPDSIPMKRIQENLGIWREKERDAFVEFMSNNYKPKKECLNCVKQLWESQSEEQVSNLCGLCKLYFELYGKQRPNAKALPLHFNLSPKKI</sequence>
<evidence type="ECO:0000256" key="1">
    <source>
        <dbReference type="ARBA" id="ARBA00023242"/>
    </source>
</evidence>
<feature type="domain" description="ELM2" evidence="2">
    <location>
        <begin position="29"/>
        <end position="147"/>
    </location>
</feature>
<reference evidence="4" key="1">
    <citation type="submission" date="2022-11" db="UniProtKB">
        <authorList>
            <consortium name="WormBaseParasite"/>
        </authorList>
    </citation>
    <scope>IDENTIFICATION</scope>
</reference>
<name>A0A914R7H0_9BILA</name>
<keyword evidence="3" id="KW-1185">Reference proteome</keyword>
<evidence type="ECO:0000313" key="4">
    <source>
        <dbReference type="WBParaSite" id="PDA_v2.g7524.t1"/>
    </source>
</evidence>
<dbReference type="Proteomes" id="UP000887578">
    <property type="component" value="Unplaced"/>
</dbReference>
<accession>A0A914R7H0</accession>
<dbReference type="PROSITE" id="PS51156">
    <property type="entry name" value="ELM2"/>
    <property type="match status" value="1"/>
</dbReference>
<dbReference type="AlphaFoldDB" id="A0A914R7H0"/>
<protein>
    <submittedName>
        <fullName evidence="4">ELM2 domain-containing protein</fullName>
    </submittedName>
</protein>
<dbReference type="InterPro" id="IPR000949">
    <property type="entry name" value="ELM2_dom"/>
</dbReference>
<dbReference type="WBParaSite" id="PDA_v2.g7524.t1">
    <property type="protein sequence ID" value="PDA_v2.g7524.t1"/>
    <property type="gene ID" value="PDA_v2.g7524"/>
</dbReference>
<evidence type="ECO:0000313" key="3">
    <source>
        <dbReference type="Proteomes" id="UP000887578"/>
    </source>
</evidence>
<evidence type="ECO:0000259" key="2">
    <source>
        <dbReference type="PROSITE" id="PS51156"/>
    </source>
</evidence>